<sequence length="151" mass="16534">MQSRSQSGLGFKARRYQYSLSVAVQPLAGVCADWSAVDPRGDRAHESRTWTRTHTSSIASTTSAFSVTQMITISCEILTARQVVVRIARGGNMDALPEPWWENSAGAKRAGLERGTRRARLLFPSPLHPDAQESVLNGRYICTSAHDASLC</sequence>
<evidence type="ECO:0000313" key="1">
    <source>
        <dbReference type="EMBL" id="KAF2480212.1"/>
    </source>
</evidence>
<evidence type="ECO:0000313" key="2">
    <source>
        <dbReference type="Proteomes" id="UP000799767"/>
    </source>
</evidence>
<organism evidence="1 2">
    <name type="scientific">Neohortaea acidophila</name>
    <dbReference type="NCBI Taxonomy" id="245834"/>
    <lineage>
        <taxon>Eukaryota</taxon>
        <taxon>Fungi</taxon>
        <taxon>Dikarya</taxon>
        <taxon>Ascomycota</taxon>
        <taxon>Pezizomycotina</taxon>
        <taxon>Dothideomycetes</taxon>
        <taxon>Dothideomycetidae</taxon>
        <taxon>Mycosphaerellales</taxon>
        <taxon>Teratosphaeriaceae</taxon>
        <taxon>Neohortaea</taxon>
    </lineage>
</organism>
<protein>
    <submittedName>
        <fullName evidence="1">Uncharacterized protein</fullName>
    </submittedName>
</protein>
<dbReference type="AlphaFoldDB" id="A0A6A6PJN6"/>
<reference evidence="1" key="1">
    <citation type="journal article" date="2020" name="Stud. Mycol.">
        <title>101 Dothideomycetes genomes: a test case for predicting lifestyles and emergence of pathogens.</title>
        <authorList>
            <person name="Haridas S."/>
            <person name="Albert R."/>
            <person name="Binder M."/>
            <person name="Bloem J."/>
            <person name="Labutti K."/>
            <person name="Salamov A."/>
            <person name="Andreopoulos B."/>
            <person name="Baker S."/>
            <person name="Barry K."/>
            <person name="Bills G."/>
            <person name="Bluhm B."/>
            <person name="Cannon C."/>
            <person name="Castanera R."/>
            <person name="Culley D."/>
            <person name="Daum C."/>
            <person name="Ezra D."/>
            <person name="Gonzalez J."/>
            <person name="Henrissat B."/>
            <person name="Kuo A."/>
            <person name="Liang C."/>
            <person name="Lipzen A."/>
            <person name="Lutzoni F."/>
            <person name="Magnuson J."/>
            <person name="Mondo S."/>
            <person name="Nolan M."/>
            <person name="Ohm R."/>
            <person name="Pangilinan J."/>
            <person name="Park H.-J."/>
            <person name="Ramirez L."/>
            <person name="Alfaro M."/>
            <person name="Sun H."/>
            <person name="Tritt A."/>
            <person name="Yoshinaga Y."/>
            <person name="Zwiers L.-H."/>
            <person name="Turgeon B."/>
            <person name="Goodwin S."/>
            <person name="Spatafora J."/>
            <person name="Crous P."/>
            <person name="Grigoriev I."/>
        </authorList>
    </citation>
    <scope>NUCLEOTIDE SEQUENCE</scope>
    <source>
        <strain evidence="1">CBS 113389</strain>
    </source>
</reference>
<accession>A0A6A6PJN6</accession>
<proteinExistence type="predicted"/>
<dbReference type="RefSeq" id="XP_033586782.1">
    <property type="nucleotide sequence ID" value="XM_033738017.1"/>
</dbReference>
<keyword evidence="2" id="KW-1185">Reference proteome</keyword>
<dbReference type="GeneID" id="54479019"/>
<dbReference type="EMBL" id="MU001640">
    <property type="protein sequence ID" value="KAF2480212.1"/>
    <property type="molecule type" value="Genomic_DNA"/>
</dbReference>
<gene>
    <name evidence="1" type="ORF">BDY17DRAFT_34245</name>
</gene>
<dbReference type="Proteomes" id="UP000799767">
    <property type="component" value="Unassembled WGS sequence"/>
</dbReference>
<name>A0A6A6PJN6_9PEZI</name>